<sequence>ELTLFHHLQTDDLFLYCGHQGCEQYVDREYIQGGYHPSLLPEDRLSFNPHTLGIRTCALLIGCSSARITSFGPNYDVWCTPYDYLIGGSPFVMGNLWNVTDGEIDSVTRSLLWKWTQQNSSDWYTPLNISNSKSHSLAYTPDTKILPLWLTLTEALNEARNACRLRYSTGAATVCFGLPL</sequence>
<dbReference type="InterPro" id="IPR005314">
    <property type="entry name" value="Peptidase_C50"/>
</dbReference>
<comment type="caution">
    <text evidence="6">The sequence shown here is derived from an EMBL/GenBank/DDBJ whole genome shotgun (WGS) entry which is preliminary data.</text>
</comment>
<proteinExistence type="predicted"/>
<name>A0ABQ7JE70_9APIC</name>
<evidence type="ECO:0000256" key="2">
    <source>
        <dbReference type="ARBA" id="ARBA00012489"/>
    </source>
</evidence>
<reference evidence="6 7" key="1">
    <citation type="journal article" date="2020" name="bioRxiv">
        <title>Metabolic contributions of an alphaproteobacterial endosymbiont in the apicomplexan Cardiosporidium cionae.</title>
        <authorList>
            <person name="Hunter E.S."/>
            <person name="Paight C.J."/>
            <person name="Lane C.E."/>
        </authorList>
    </citation>
    <scope>NUCLEOTIDE SEQUENCE [LARGE SCALE GENOMIC DNA]</scope>
    <source>
        <strain evidence="6">ESH_2018</strain>
    </source>
</reference>
<dbReference type="InterPro" id="IPR030397">
    <property type="entry name" value="SEPARIN_core_dom"/>
</dbReference>
<protein>
    <recommendedName>
        <fullName evidence="2">separase</fullName>
        <ecNumber evidence="2">3.4.22.49</ecNumber>
    </recommendedName>
</protein>
<evidence type="ECO:0000313" key="6">
    <source>
        <dbReference type="EMBL" id="KAF8822312.1"/>
    </source>
</evidence>
<keyword evidence="4" id="KW-0159">Chromosome partition</keyword>
<comment type="catalytic activity">
    <reaction evidence="1">
        <text>All bonds known to be hydrolyzed by this endopeptidase have arginine in P1 and an acidic residue in P4. P6 is often occupied by an acidic residue or by a hydroxy-amino-acid residue, the phosphorylation of which enhances cleavage.</text>
        <dbReference type="EC" id="3.4.22.49"/>
    </reaction>
</comment>
<gene>
    <name evidence="6" type="ORF">IE077_003998</name>
</gene>
<dbReference type="Pfam" id="PF03568">
    <property type="entry name" value="Separin_C"/>
    <property type="match status" value="1"/>
</dbReference>
<keyword evidence="7" id="KW-1185">Reference proteome</keyword>
<feature type="domain" description="Peptidase C50" evidence="5">
    <location>
        <begin position="1"/>
        <end position="74"/>
    </location>
</feature>
<dbReference type="PANTHER" id="PTHR12792">
    <property type="entry name" value="EXTRA SPINDLE POLES 1-RELATED"/>
    <property type="match status" value="1"/>
</dbReference>
<dbReference type="PROSITE" id="PS51700">
    <property type="entry name" value="SEPARIN"/>
    <property type="match status" value="1"/>
</dbReference>
<organism evidence="6 7">
    <name type="scientific">Cardiosporidium cionae</name>
    <dbReference type="NCBI Taxonomy" id="476202"/>
    <lineage>
        <taxon>Eukaryota</taxon>
        <taxon>Sar</taxon>
        <taxon>Alveolata</taxon>
        <taxon>Apicomplexa</taxon>
        <taxon>Aconoidasida</taxon>
        <taxon>Nephromycida</taxon>
        <taxon>Cardiosporidium</taxon>
    </lineage>
</organism>
<accession>A0ABQ7JE70</accession>
<evidence type="ECO:0000256" key="4">
    <source>
        <dbReference type="ARBA" id="ARBA00022829"/>
    </source>
</evidence>
<dbReference type="Proteomes" id="UP000823046">
    <property type="component" value="Unassembled WGS sequence"/>
</dbReference>
<evidence type="ECO:0000256" key="1">
    <source>
        <dbReference type="ARBA" id="ARBA00000451"/>
    </source>
</evidence>
<dbReference type="EC" id="3.4.22.49" evidence="2"/>
<dbReference type="EMBL" id="JADAQX010000064">
    <property type="protein sequence ID" value="KAF8822312.1"/>
    <property type="molecule type" value="Genomic_DNA"/>
</dbReference>
<evidence type="ECO:0000313" key="7">
    <source>
        <dbReference type="Proteomes" id="UP000823046"/>
    </source>
</evidence>
<dbReference type="PANTHER" id="PTHR12792:SF0">
    <property type="entry name" value="SEPARIN"/>
    <property type="match status" value="1"/>
</dbReference>
<evidence type="ECO:0000256" key="3">
    <source>
        <dbReference type="ARBA" id="ARBA00022801"/>
    </source>
</evidence>
<evidence type="ECO:0000259" key="5">
    <source>
        <dbReference type="PROSITE" id="PS51700"/>
    </source>
</evidence>
<feature type="non-terminal residue" evidence="6">
    <location>
        <position position="1"/>
    </location>
</feature>
<keyword evidence="3" id="KW-0378">Hydrolase</keyword>